<dbReference type="SUPFAM" id="SSF52172">
    <property type="entry name" value="CheY-like"/>
    <property type="match status" value="1"/>
</dbReference>
<reference evidence="2 3" key="1">
    <citation type="journal article" date="2017" name="ISME J.">
        <title>Potential for microbial H2 and metal transformations associated with novel bacteria and archaea in deep terrestrial subsurface sediments.</title>
        <authorList>
            <person name="Hernsdorf A.W."/>
            <person name="Amano Y."/>
            <person name="Miyakawa K."/>
            <person name="Ise K."/>
            <person name="Suzuki Y."/>
            <person name="Anantharaman K."/>
            <person name="Probst A."/>
            <person name="Burstein D."/>
            <person name="Thomas B.C."/>
            <person name="Banfield J.F."/>
        </authorList>
    </citation>
    <scope>NUCLEOTIDE SEQUENCE [LARGE SCALE GENOMIC DNA]</scope>
    <source>
        <strain evidence="2">HGW-Actinobacteria-3</strain>
    </source>
</reference>
<dbReference type="Proteomes" id="UP000233654">
    <property type="component" value="Unassembled WGS sequence"/>
</dbReference>
<comment type="caution">
    <text evidence="2">The sequence shown here is derived from an EMBL/GenBank/DDBJ whole genome shotgun (WGS) entry which is preliminary data.</text>
</comment>
<name>A0A2N3G4G5_9ACTN</name>
<evidence type="ECO:0000256" key="1">
    <source>
        <dbReference type="SAM" id="Coils"/>
    </source>
</evidence>
<protein>
    <submittedName>
        <fullName evidence="2">Uncharacterized protein</fullName>
    </submittedName>
</protein>
<sequence>MTKGKVVWLVEDSQEEADEYGQLLERAGDIEVLFVSVRPTIADYADLLADDQTGAFIIDQCLDEYTGVAYNGIGLAEFLRSLRPELPIFILTKYLDEGLEDQGGSVEAIIDKKTVRKRGEIYVKRILRGIEHYQATLTDKQERLGYLIDRKLSGGLSEAEEVELQELRAYIERPLGLTFAHHVDKWEAELRGQEQRLEQLEKIASNFRDSIRKVPSTQD</sequence>
<keyword evidence="1" id="KW-0175">Coiled coil</keyword>
<evidence type="ECO:0000313" key="2">
    <source>
        <dbReference type="EMBL" id="PKQ27613.1"/>
    </source>
</evidence>
<dbReference type="AlphaFoldDB" id="A0A2N3G4G5"/>
<gene>
    <name evidence="2" type="ORF">CVT63_07075</name>
</gene>
<dbReference type="EMBL" id="PHEX01000072">
    <property type="protein sequence ID" value="PKQ27613.1"/>
    <property type="molecule type" value="Genomic_DNA"/>
</dbReference>
<proteinExistence type="predicted"/>
<dbReference type="Gene3D" id="3.40.50.2300">
    <property type="match status" value="1"/>
</dbReference>
<organism evidence="2 3">
    <name type="scientific">Candidatus Anoxymicrobium japonicum</name>
    <dbReference type="NCBI Taxonomy" id="2013648"/>
    <lineage>
        <taxon>Bacteria</taxon>
        <taxon>Bacillati</taxon>
        <taxon>Actinomycetota</taxon>
        <taxon>Candidatus Geothermincolia</taxon>
        <taxon>Candidatus Geothermincolales</taxon>
        <taxon>Candidatus Anoxymicrobiaceae</taxon>
        <taxon>Candidatus Anoxymicrobium</taxon>
    </lineage>
</organism>
<accession>A0A2N3G4G5</accession>
<evidence type="ECO:0000313" key="3">
    <source>
        <dbReference type="Proteomes" id="UP000233654"/>
    </source>
</evidence>
<feature type="coiled-coil region" evidence="1">
    <location>
        <begin position="183"/>
        <end position="210"/>
    </location>
</feature>
<dbReference type="InterPro" id="IPR011006">
    <property type="entry name" value="CheY-like_superfamily"/>
</dbReference>